<evidence type="ECO:0008006" key="4">
    <source>
        <dbReference type="Google" id="ProtNLM"/>
    </source>
</evidence>
<proteinExistence type="predicted"/>
<dbReference type="AlphaFoldDB" id="A0A5J5DNK0"/>
<protein>
    <recommendedName>
        <fullName evidence="4">Serine-threonine/tyrosine-protein kinase catalytic domain-containing protein</fullName>
    </recommendedName>
</protein>
<evidence type="ECO:0000313" key="2">
    <source>
        <dbReference type="EMBL" id="KAA8594905.1"/>
    </source>
</evidence>
<name>A0A5J5DNK0_9PERO</name>
<reference evidence="2 3" key="1">
    <citation type="submission" date="2019-08" db="EMBL/GenBank/DDBJ databases">
        <title>A chromosome-level genome assembly, high-density linkage maps, and genome scans reveal the genomic architecture of hybrid incompatibilities underlying speciation via character displacement in darters (Percidae: Etheostominae).</title>
        <authorList>
            <person name="Moran R.L."/>
            <person name="Catchen J.M."/>
            <person name="Fuller R.C."/>
        </authorList>
    </citation>
    <scope>NUCLEOTIDE SEQUENCE [LARGE SCALE GENOMIC DNA]</scope>
    <source>
        <strain evidence="2">EspeVRDwgs_2016</strain>
        <tissue evidence="2">Muscle</tissue>
    </source>
</reference>
<dbReference type="EMBL" id="VOFY01000002">
    <property type="protein sequence ID" value="KAA8594905.1"/>
    <property type="molecule type" value="Genomic_DNA"/>
</dbReference>
<keyword evidence="3" id="KW-1185">Reference proteome</keyword>
<feature type="compositionally biased region" description="Polar residues" evidence="1">
    <location>
        <begin position="48"/>
        <end position="64"/>
    </location>
</feature>
<comment type="caution">
    <text evidence="2">The sequence shown here is derived from an EMBL/GenBank/DDBJ whole genome shotgun (WGS) entry which is preliminary data.</text>
</comment>
<organism evidence="2 3">
    <name type="scientific">Etheostoma spectabile</name>
    <name type="common">orangethroat darter</name>
    <dbReference type="NCBI Taxonomy" id="54343"/>
    <lineage>
        <taxon>Eukaryota</taxon>
        <taxon>Metazoa</taxon>
        <taxon>Chordata</taxon>
        <taxon>Craniata</taxon>
        <taxon>Vertebrata</taxon>
        <taxon>Euteleostomi</taxon>
        <taxon>Actinopterygii</taxon>
        <taxon>Neopterygii</taxon>
        <taxon>Teleostei</taxon>
        <taxon>Neoteleostei</taxon>
        <taxon>Acanthomorphata</taxon>
        <taxon>Eupercaria</taxon>
        <taxon>Perciformes</taxon>
        <taxon>Percoidei</taxon>
        <taxon>Percidae</taxon>
        <taxon>Etheostomatinae</taxon>
        <taxon>Etheostoma</taxon>
    </lineage>
</organism>
<evidence type="ECO:0000313" key="3">
    <source>
        <dbReference type="Proteomes" id="UP000327493"/>
    </source>
</evidence>
<gene>
    <name evidence="2" type="ORF">FQN60_012040</name>
</gene>
<sequence length="80" mass="9169">MMLSCWNQDPLKRPSFRKLVERTELMLSENTRNVYLTLSNAPGHPEQQRTPSRRLSSDCSTTAPTQPLLQSTADVFLDYV</sequence>
<feature type="region of interest" description="Disordered" evidence="1">
    <location>
        <begin position="38"/>
        <end position="64"/>
    </location>
</feature>
<evidence type="ECO:0000256" key="1">
    <source>
        <dbReference type="SAM" id="MobiDB-lite"/>
    </source>
</evidence>
<dbReference type="Proteomes" id="UP000327493">
    <property type="component" value="Chromosome 2"/>
</dbReference>
<accession>A0A5J5DNK0</accession>